<evidence type="ECO:0000256" key="8">
    <source>
        <dbReference type="SAM" id="Coils"/>
    </source>
</evidence>
<dbReference type="AlphaFoldDB" id="A0AAV2TV65"/>
<dbReference type="GO" id="GO:1903565">
    <property type="term" value="P:negative regulation of protein localization to cilium"/>
    <property type="evidence" value="ECO:0007669"/>
    <property type="project" value="TreeGrafter"/>
</dbReference>
<evidence type="ECO:0000256" key="3">
    <source>
        <dbReference type="ARBA" id="ARBA00018920"/>
    </source>
</evidence>
<comment type="function">
    <text evidence="6">Regulates ciliary localization of the BBSome complex. Together with the BBSome complex, controls SMO ciliary trafficking and contributes to the sonic hedgehog (SHH) pathway regulation. May play a role in neurite outgrowth. May have tumor suppressor function.</text>
</comment>
<evidence type="ECO:0000256" key="1">
    <source>
        <dbReference type="ARBA" id="ARBA00004496"/>
    </source>
</evidence>
<comment type="similarity">
    <text evidence="2">Belongs to the LZTFL1 family.</text>
</comment>
<feature type="coiled-coil region" evidence="8">
    <location>
        <begin position="167"/>
        <end position="244"/>
    </location>
</feature>
<name>A0AAV2TV65_CALDB</name>
<evidence type="ECO:0000256" key="6">
    <source>
        <dbReference type="ARBA" id="ARBA00024898"/>
    </source>
</evidence>
<reference evidence="9" key="1">
    <citation type="submission" date="2024-06" db="EMBL/GenBank/DDBJ databases">
        <authorList>
            <person name="Liu X."/>
            <person name="Lenzi L."/>
            <person name="Haldenby T S."/>
            <person name="Uol C."/>
        </authorList>
    </citation>
    <scope>NUCLEOTIDE SEQUENCE</scope>
</reference>
<dbReference type="EMBL" id="CAXLJL010000778">
    <property type="protein sequence ID" value="CAL5140727.1"/>
    <property type="molecule type" value="Genomic_DNA"/>
</dbReference>
<organism evidence="9 10">
    <name type="scientific">Calicophoron daubneyi</name>
    <name type="common">Rumen fluke</name>
    <name type="synonym">Paramphistomum daubneyi</name>
    <dbReference type="NCBI Taxonomy" id="300641"/>
    <lineage>
        <taxon>Eukaryota</taxon>
        <taxon>Metazoa</taxon>
        <taxon>Spiralia</taxon>
        <taxon>Lophotrochozoa</taxon>
        <taxon>Platyhelminthes</taxon>
        <taxon>Trematoda</taxon>
        <taxon>Digenea</taxon>
        <taxon>Plagiorchiida</taxon>
        <taxon>Pronocephalata</taxon>
        <taxon>Paramphistomoidea</taxon>
        <taxon>Paramphistomidae</taxon>
        <taxon>Calicophoron</taxon>
    </lineage>
</organism>
<dbReference type="InterPro" id="IPR026157">
    <property type="entry name" value="LZTFL1"/>
</dbReference>
<evidence type="ECO:0000256" key="7">
    <source>
        <dbReference type="ARBA" id="ARBA00026004"/>
    </source>
</evidence>
<comment type="subunit">
    <text evidence="7">Self-associates. Interacts with BBS9; the interaction mediates the association of LZTL1 with the BBsome complex and regulates BBSome ciliary trafficking.</text>
</comment>
<evidence type="ECO:0000313" key="10">
    <source>
        <dbReference type="Proteomes" id="UP001497525"/>
    </source>
</evidence>
<dbReference type="GO" id="GO:0005737">
    <property type="term" value="C:cytoplasm"/>
    <property type="evidence" value="ECO:0007669"/>
    <property type="project" value="UniProtKB-SubCell"/>
</dbReference>
<gene>
    <name evidence="9" type="ORF">CDAUBV1_LOCUS16021</name>
</gene>
<dbReference type="Pfam" id="PF15294">
    <property type="entry name" value="Leu_zip"/>
    <property type="match status" value="1"/>
</dbReference>
<protein>
    <recommendedName>
        <fullName evidence="3">Leucine zipper transcription factor-like protein 1</fullName>
    </recommendedName>
</protein>
<keyword evidence="5 8" id="KW-0175">Coiled coil</keyword>
<evidence type="ECO:0000256" key="4">
    <source>
        <dbReference type="ARBA" id="ARBA00022490"/>
    </source>
</evidence>
<keyword evidence="4" id="KW-0963">Cytoplasm</keyword>
<sequence>MTSRRYKSCPGSLTICLSHKNTETMASEMGISPNHFLCIENFMRFAKFQNKQTLNTFNAHFDGILSSRVDGEVTFTVDEVREIVETLRNDVLLDVETEFMNMSYVTIVLLRQLFKQAEKWHLRMIVDISELEDLALLNLVRSLGESREAICHKGPIILDPLSDKGAADLLRAEISRLQDENARLREDVSHTVEVASHGDDYDQDTLRLQKEIDSLRSELDDLKLKNQKNEEDFLEDKLTEKSEELIQIRSLLQLAEIELEQKVSETAPFKNLKQMLLRKNEQLKELREKLSYCENFHTNKLINP</sequence>
<dbReference type="Proteomes" id="UP001497525">
    <property type="component" value="Unassembled WGS sequence"/>
</dbReference>
<comment type="subcellular location">
    <subcellularLocation>
        <location evidence="1">Cytoplasm</location>
    </subcellularLocation>
</comment>
<dbReference type="PANTHER" id="PTHR21635:SF0">
    <property type="entry name" value="LEUCINE ZIPPER TRANSCRIPTION FACTOR-LIKE PROTEIN 1"/>
    <property type="match status" value="1"/>
</dbReference>
<comment type="caution">
    <text evidence="9">The sequence shown here is derived from an EMBL/GenBank/DDBJ whole genome shotgun (WGS) entry which is preliminary data.</text>
</comment>
<dbReference type="PANTHER" id="PTHR21635">
    <property type="entry name" value="LEUCINE ZIPPER TRANSCRIPTION FACTOR LIKE"/>
    <property type="match status" value="1"/>
</dbReference>
<evidence type="ECO:0000313" key="9">
    <source>
        <dbReference type="EMBL" id="CAL5140727.1"/>
    </source>
</evidence>
<evidence type="ECO:0000256" key="2">
    <source>
        <dbReference type="ARBA" id="ARBA00008868"/>
    </source>
</evidence>
<evidence type="ECO:0000256" key="5">
    <source>
        <dbReference type="ARBA" id="ARBA00023054"/>
    </source>
</evidence>
<proteinExistence type="inferred from homology"/>
<accession>A0AAV2TV65</accession>